<keyword evidence="3" id="KW-1185">Reference proteome</keyword>
<proteinExistence type="predicted"/>
<comment type="caution">
    <text evidence="2">The sequence shown here is derived from an EMBL/GenBank/DDBJ whole genome shotgun (WGS) entry which is preliminary data.</text>
</comment>
<sequence length="118" mass="12671">MSILPRITTAQSLHGITVVSPSGRRIGELEDIAVGVTTGRVLHAVLALDTPSELGERFYAVPWETLTLDSAHDRCVLNVPVETLRAAPALPTADAIDHADPRLRKAIATHFGRYPNAA</sequence>
<accession>A0ABV6ZY54</accession>
<dbReference type="Gene3D" id="2.30.30.240">
    <property type="entry name" value="PRC-barrel domain"/>
    <property type="match status" value="1"/>
</dbReference>
<dbReference type="Pfam" id="PF05239">
    <property type="entry name" value="PRC"/>
    <property type="match status" value="1"/>
</dbReference>
<evidence type="ECO:0000313" key="2">
    <source>
        <dbReference type="EMBL" id="MFC2926410.1"/>
    </source>
</evidence>
<dbReference type="RefSeq" id="WP_343164203.1">
    <property type="nucleotide sequence ID" value="NZ_JBHRSV010000019.1"/>
</dbReference>
<feature type="domain" description="PRC-barrel" evidence="1">
    <location>
        <begin position="12"/>
        <end position="82"/>
    </location>
</feature>
<dbReference type="InterPro" id="IPR027275">
    <property type="entry name" value="PRC-brl_dom"/>
</dbReference>
<dbReference type="InterPro" id="IPR011033">
    <property type="entry name" value="PRC_barrel-like_sf"/>
</dbReference>
<evidence type="ECO:0000259" key="1">
    <source>
        <dbReference type="Pfam" id="PF05239"/>
    </source>
</evidence>
<dbReference type="SUPFAM" id="SSF50346">
    <property type="entry name" value="PRC-barrel domain"/>
    <property type="match status" value="1"/>
</dbReference>
<organism evidence="2 3">
    <name type="scientific">Hyphobacterium vulgare</name>
    <dbReference type="NCBI Taxonomy" id="1736751"/>
    <lineage>
        <taxon>Bacteria</taxon>
        <taxon>Pseudomonadati</taxon>
        <taxon>Pseudomonadota</taxon>
        <taxon>Alphaproteobacteria</taxon>
        <taxon>Maricaulales</taxon>
        <taxon>Maricaulaceae</taxon>
        <taxon>Hyphobacterium</taxon>
    </lineage>
</organism>
<name>A0ABV6ZY54_9PROT</name>
<protein>
    <submittedName>
        <fullName evidence="2">PRC-barrel domain-containing protein</fullName>
    </submittedName>
</protein>
<reference evidence="3" key="1">
    <citation type="journal article" date="2019" name="Int. J. Syst. Evol. Microbiol.">
        <title>The Global Catalogue of Microorganisms (GCM) 10K type strain sequencing project: providing services to taxonomists for standard genome sequencing and annotation.</title>
        <authorList>
            <consortium name="The Broad Institute Genomics Platform"/>
            <consortium name="The Broad Institute Genome Sequencing Center for Infectious Disease"/>
            <person name="Wu L."/>
            <person name="Ma J."/>
        </authorList>
    </citation>
    <scope>NUCLEOTIDE SEQUENCE [LARGE SCALE GENOMIC DNA]</scope>
    <source>
        <strain evidence="3">KCTC 52487</strain>
    </source>
</reference>
<gene>
    <name evidence="2" type="ORF">ACFOOR_09875</name>
</gene>
<evidence type="ECO:0000313" key="3">
    <source>
        <dbReference type="Proteomes" id="UP001595379"/>
    </source>
</evidence>
<dbReference type="Proteomes" id="UP001595379">
    <property type="component" value="Unassembled WGS sequence"/>
</dbReference>
<dbReference type="EMBL" id="JBHRSV010000019">
    <property type="protein sequence ID" value="MFC2926410.1"/>
    <property type="molecule type" value="Genomic_DNA"/>
</dbReference>